<reference evidence="2" key="1">
    <citation type="submission" date="2011-12" db="EMBL/GenBank/DDBJ databases">
        <title>The Draft Genome of Lepisosteus oculatus.</title>
        <authorList>
            <consortium name="The Broad Institute Genome Assembly &amp; Analysis Group"/>
            <consortium name="Computational R&amp;D Group"/>
            <consortium name="and Sequencing Platform"/>
            <person name="Di Palma F."/>
            <person name="Alfoldi J."/>
            <person name="Johnson J."/>
            <person name="Berlin A."/>
            <person name="Gnerre S."/>
            <person name="Jaffe D."/>
            <person name="MacCallum I."/>
            <person name="Young S."/>
            <person name="Walker B.J."/>
            <person name="Lander E.S."/>
            <person name="Lindblad-Toh K."/>
        </authorList>
    </citation>
    <scope>NUCLEOTIDE SEQUENCE [LARGE SCALE GENOMIC DNA]</scope>
</reference>
<keyword evidence="2" id="KW-1185">Reference proteome</keyword>
<reference evidence="1" key="2">
    <citation type="submission" date="2025-08" db="UniProtKB">
        <authorList>
            <consortium name="Ensembl"/>
        </authorList>
    </citation>
    <scope>IDENTIFICATION</scope>
</reference>
<dbReference type="HOGENOM" id="CLU_000680_27_6_1"/>
<dbReference type="eggNOG" id="KOG1075">
    <property type="taxonomic scope" value="Eukaryota"/>
</dbReference>
<proteinExistence type="predicted"/>
<dbReference type="SUPFAM" id="SSF56219">
    <property type="entry name" value="DNase I-like"/>
    <property type="match status" value="1"/>
</dbReference>
<evidence type="ECO:0000313" key="1">
    <source>
        <dbReference type="Ensembl" id="ENSLOCP00000000656.1"/>
    </source>
</evidence>
<dbReference type="GeneTree" id="ENSGT00940000163737"/>
<reference evidence="1" key="3">
    <citation type="submission" date="2025-09" db="UniProtKB">
        <authorList>
            <consortium name="Ensembl"/>
        </authorList>
    </citation>
    <scope>IDENTIFICATION</scope>
</reference>
<dbReference type="STRING" id="7918.ENSLOCP00000000656"/>
<accession>W5LWZ9</accession>
<dbReference type="Ensembl" id="ENSLOCT00000000659.1">
    <property type="protein sequence ID" value="ENSLOCP00000000656.1"/>
    <property type="gene ID" value="ENSLOCG00000000597.1"/>
</dbReference>
<sequence length="446" mass="51002">FTNRVVFMGGDFNIDVSDTNRAGAQVLRELVDHFKLQDGFSNSGPTSKYYTWSNGKDRFRRLDYIFTTLRGLSQAEQVIPVWFSNHMMLSVSMTSVNSGPRSSFWRLNTKVLSEADYRSRITVLLENFLNKRWRFSSAVGWWEACKRAVSKESIKYCCHRKDRERREVERLQSELQSLYEAFNRGRSFDAVKAAELRMKEVWQAKSRDFLFRVKGDLQEKNEKCSALFFGSVRSKQARTLIKCLRQKDGSVITDPSDMVMCASEFYRELFTEKSVDTALWDELLSGVEGKTENMDELDGALSGEELKAAMAGLRKGTAPGIDGLPIDFYSVFWVHLQPMLLAVFMFKESIEKGVLPTSMTQGLITIIPKPDKDHLLIDNWRPITLINNDGKILASIFAERLKTGLDSIIDESQSGFMKGRHICNNIRLVLDLVDYGELISQDSFIL</sequence>
<dbReference type="Proteomes" id="UP000018468">
    <property type="component" value="Unassembled WGS sequence"/>
</dbReference>
<dbReference type="Gene3D" id="3.60.10.10">
    <property type="entry name" value="Endonuclease/exonuclease/phosphatase"/>
    <property type="match status" value="1"/>
</dbReference>
<name>W5LWZ9_LEPOC</name>
<dbReference type="InterPro" id="IPR036691">
    <property type="entry name" value="Endo/exonu/phosph_ase_sf"/>
</dbReference>
<dbReference type="AlphaFoldDB" id="W5LWZ9"/>
<evidence type="ECO:0000313" key="2">
    <source>
        <dbReference type="Proteomes" id="UP000018468"/>
    </source>
</evidence>
<dbReference type="InParanoid" id="W5LWZ9"/>
<dbReference type="OMA" id="EELECKW"/>
<dbReference type="PANTHER" id="PTHR19446">
    <property type="entry name" value="REVERSE TRANSCRIPTASES"/>
    <property type="match status" value="1"/>
</dbReference>
<protein>
    <submittedName>
        <fullName evidence="1">Uncharacterized protein</fullName>
    </submittedName>
</protein>
<organism evidence="1 2">
    <name type="scientific">Lepisosteus oculatus</name>
    <name type="common">Spotted gar</name>
    <dbReference type="NCBI Taxonomy" id="7918"/>
    <lineage>
        <taxon>Eukaryota</taxon>
        <taxon>Metazoa</taxon>
        <taxon>Chordata</taxon>
        <taxon>Craniata</taxon>
        <taxon>Vertebrata</taxon>
        <taxon>Euteleostomi</taxon>
        <taxon>Actinopterygii</taxon>
        <taxon>Neopterygii</taxon>
        <taxon>Holostei</taxon>
        <taxon>Semionotiformes</taxon>
        <taxon>Lepisosteidae</taxon>
        <taxon>Lepisosteus</taxon>
    </lineage>
</organism>